<comment type="cofactor">
    <cofactor evidence="5 7">
        <name>FMN</name>
        <dbReference type="ChEBI" id="CHEBI:58210"/>
    </cofactor>
    <text evidence="5 7">Binds 1 FMN per subunit.</text>
</comment>
<feature type="binding site" evidence="5 6">
    <location>
        <position position="169"/>
    </location>
    <ligand>
        <name>substrate</name>
    </ligand>
</feature>
<feature type="binding site" evidence="5 7">
    <location>
        <begin position="182"/>
        <end position="183"/>
    </location>
    <ligand>
        <name>FMN</name>
        <dbReference type="ChEBI" id="CHEBI:58210"/>
    </ligand>
</feature>
<feature type="binding site" evidence="5 7">
    <location>
        <position position="227"/>
    </location>
    <ligand>
        <name>FMN</name>
        <dbReference type="ChEBI" id="CHEBI:58210"/>
    </ligand>
</feature>
<sequence length="254" mass="28251">MDDRREPDLRAILDDAAKAVVSGLGSAADGLRTLADRLEQPREGQRFGRLDYTAGGLAESDLTDEPMALFERWYAEAQDAEREANAMVLGTVGHGRPSSRTVLLKGLDGGWRFFTNYDSRKGDELAGNPACSLLFPWYALERQVRVEGVAERLPREDSEAYFATRPRDSQLGAWASVDPAPQSAVVADRDALQAAYDAAQARFADADVPCPPTWGGYVVRPEAVEFWQGRHGRVHDRLRYRREETGWVTERLAP</sequence>
<comment type="subunit">
    <text evidence="5">Homodimer.</text>
</comment>
<dbReference type="Proteomes" id="UP000281708">
    <property type="component" value="Unassembled WGS sequence"/>
</dbReference>
<accession>A0A3L8NXB9</accession>
<evidence type="ECO:0000256" key="2">
    <source>
        <dbReference type="ARBA" id="ARBA00022630"/>
    </source>
</evidence>
<dbReference type="RefSeq" id="WP_121806995.1">
    <property type="nucleotide sequence ID" value="NZ_RDBE01000010.1"/>
</dbReference>
<evidence type="ECO:0000313" key="10">
    <source>
        <dbReference type="EMBL" id="RLV47491.1"/>
    </source>
</evidence>
<dbReference type="HAMAP" id="MF_01629">
    <property type="entry name" value="PdxH"/>
    <property type="match status" value="1"/>
</dbReference>
<keyword evidence="3 5" id="KW-0288">FMN</keyword>
<comment type="catalytic activity">
    <reaction evidence="5">
        <text>pyridoxine 5'-phosphate + O2 = pyridoxal 5'-phosphate + H2O2</text>
        <dbReference type="Rhea" id="RHEA:15149"/>
        <dbReference type="ChEBI" id="CHEBI:15379"/>
        <dbReference type="ChEBI" id="CHEBI:16240"/>
        <dbReference type="ChEBI" id="CHEBI:58589"/>
        <dbReference type="ChEBI" id="CHEBI:597326"/>
        <dbReference type="EC" id="1.4.3.5"/>
    </reaction>
</comment>
<dbReference type="PIRSF" id="PIRSF000190">
    <property type="entry name" value="Pyd_amn-ph_oxd"/>
    <property type="match status" value="1"/>
</dbReference>
<feature type="binding site" evidence="5 7">
    <location>
        <position position="121"/>
    </location>
    <ligand>
        <name>FMN</name>
        <dbReference type="ChEBI" id="CHEBI:58210"/>
    </ligand>
</feature>
<dbReference type="Gene3D" id="2.30.110.10">
    <property type="entry name" value="Electron Transport, Fmn-binding Protein, Chain A"/>
    <property type="match status" value="1"/>
</dbReference>
<evidence type="ECO:0000256" key="1">
    <source>
        <dbReference type="ARBA" id="ARBA00007301"/>
    </source>
</evidence>
<dbReference type="OrthoDB" id="9780392at2"/>
<evidence type="ECO:0000256" key="7">
    <source>
        <dbReference type="PIRSR" id="PIRSR000190-2"/>
    </source>
</evidence>
<feature type="domain" description="Pyridoxine 5'-phosphate oxidase dimerisation C-terminal" evidence="9">
    <location>
        <begin position="214"/>
        <end position="254"/>
    </location>
</feature>
<feature type="binding site" evidence="5 6">
    <location>
        <position position="165"/>
    </location>
    <ligand>
        <name>substrate</name>
    </ligand>
</feature>
<evidence type="ECO:0000259" key="9">
    <source>
        <dbReference type="Pfam" id="PF10590"/>
    </source>
</evidence>
<dbReference type="AlphaFoldDB" id="A0A3L8NXB9"/>
<feature type="binding site" evidence="6">
    <location>
        <begin position="49"/>
        <end position="52"/>
    </location>
    <ligand>
        <name>substrate</name>
    </ligand>
</feature>
<dbReference type="GO" id="GO:0010181">
    <property type="term" value="F:FMN binding"/>
    <property type="evidence" value="ECO:0007669"/>
    <property type="project" value="UniProtKB-UniRule"/>
</dbReference>
<dbReference type="InterPro" id="IPR012349">
    <property type="entry name" value="Split_barrel_FMN-bd"/>
</dbReference>
<dbReference type="UniPathway" id="UPA01068">
    <property type="reaction ID" value="UER00304"/>
</dbReference>
<keyword evidence="11" id="KW-1185">Reference proteome</keyword>
<dbReference type="InterPro" id="IPR019740">
    <property type="entry name" value="Pyridox_Oxase_CS"/>
</dbReference>
<dbReference type="GO" id="GO:0008615">
    <property type="term" value="P:pyridoxine biosynthetic process"/>
    <property type="evidence" value="ECO:0007669"/>
    <property type="project" value="UniProtKB-UniRule"/>
</dbReference>
<dbReference type="SUPFAM" id="SSF50475">
    <property type="entry name" value="FMN-binding split barrel"/>
    <property type="match status" value="1"/>
</dbReference>
<dbReference type="NCBIfam" id="NF004231">
    <property type="entry name" value="PRK05679.1"/>
    <property type="match status" value="1"/>
</dbReference>
<comment type="pathway">
    <text evidence="5">Cofactor metabolism; pyridoxal 5'-phosphate salvage; pyridoxal 5'-phosphate from pyridoxamine 5'-phosphate: step 1/1.</text>
</comment>
<organism evidence="10 11">
    <name type="scientific">Nocardioides mangrovicus</name>
    <dbReference type="NCBI Taxonomy" id="2478913"/>
    <lineage>
        <taxon>Bacteria</taxon>
        <taxon>Bacillati</taxon>
        <taxon>Actinomycetota</taxon>
        <taxon>Actinomycetes</taxon>
        <taxon>Propionibacteriales</taxon>
        <taxon>Nocardioidaceae</taxon>
        <taxon>Nocardioides</taxon>
    </lineage>
</organism>
<dbReference type="PROSITE" id="PS01064">
    <property type="entry name" value="PYRIDOX_OXIDASE"/>
    <property type="match status" value="1"/>
</dbReference>
<gene>
    <name evidence="5 10" type="primary">pdxH</name>
    <name evidence="10" type="ORF">D9V37_14995</name>
</gene>
<feature type="binding site" evidence="5 7">
    <location>
        <begin position="100"/>
        <end position="105"/>
    </location>
    <ligand>
        <name>FMN</name>
        <dbReference type="ChEBI" id="CHEBI:58210"/>
    </ligand>
</feature>
<evidence type="ECO:0000256" key="5">
    <source>
        <dbReference type="HAMAP-Rule" id="MF_01629"/>
    </source>
</evidence>
<comment type="similarity">
    <text evidence="1 5">Belongs to the pyridoxamine 5'-phosphate oxidase family.</text>
</comment>
<feature type="domain" description="Pyridoxamine 5'-phosphate oxidase N-terminal" evidence="8">
    <location>
        <begin position="76"/>
        <end position="199"/>
    </location>
</feature>
<dbReference type="EMBL" id="RDBE01000010">
    <property type="protein sequence ID" value="RLV47491.1"/>
    <property type="molecule type" value="Genomic_DNA"/>
</dbReference>
<keyword evidence="2 5" id="KW-0285">Flavoprotein</keyword>
<evidence type="ECO:0000256" key="4">
    <source>
        <dbReference type="ARBA" id="ARBA00023002"/>
    </source>
</evidence>
<dbReference type="InterPro" id="IPR011576">
    <property type="entry name" value="Pyridox_Oxase_N"/>
</dbReference>
<dbReference type="NCBIfam" id="TIGR00558">
    <property type="entry name" value="pdxH"/>
    <property type="match status" value="1"/>
</dbReference>
<feature type="binding site" evidence="5 6">
    <location>
        <position position="161"/>
    </location>
    <ligand>
        <name>substrate</name>
    </ligand>
</feature>
<dbReference type="PANTHER" id="PTHR10851">
    <property type="entry name" value="PYRIDOXINE-5-PHOSPHATE OXIDASE"/>
    <property type="match status" value="1"/>
</dbReference>
<dbReference type="InterPro" id="IPR019576">
    <property type="entry name" value="Pyridoxamine_oxidase_dimer_C"/>
</dbReference>
<keyword evidence="4 5" id="KW-0560">Oxidoreductase</keyword>
<comment type="function">
    <text evidence="5">Catalyzes the oxidation of either pyridoxine 5'-phosphate (PNP) or pyridoxamine 5'-phosphate (PMP) into pyridoxal 5'-phosphate (PLP).</text>
</comment>
<dbReference type="InterPro" id="IPR000659">
    <property type="entry name" value="Pyridox_Oxase"/>
</dbReference>
<feature type="binding site" evidence="5 7">
    <location>
        <position position="237"/>
    </location>
    <ligand>
        <name>FMN</name>
        <dbReference type="ChEBI" id="CHEBI:58210"/>
    </ligand>
</feature>
<dbReference type="GO" id="GO:0004733">
    <property type="term" value="F:pyridoxamine phosphate oxidase activity"/>
    <property type="evidence" value="ECO:0007669"/>
    <property type="project" value="UniProtKB-UniRule"/>
</dbReference>
<keyword evidence="5" id="KW-0664">Pyridoxine biosynthesis</keyword>
<reference evidence="10 11" key="1">
    <citation type="submission" date="2018-10" db="EMBL/GenBank/DDBJ databases">
        <title>Marmoricola sp. 4Q3S-7 whole genome shotgun sequence.</title>
        <authorList>
            <person name="Li F."/>
        </authorList>
    </citation>
    <scope>NUCLEOTIDE SEQUENCE [LARGE SCALE GENOMIC DNA]</scope>
    <source>
        <strain evidence="10 11">4Q3S-7</strain>
    </source>
</reference>
<feature type="binding site" evidence="5 6">
    <location>
        <position position="105"/>
    </location>
    <ligand>
        <name>substrate</name>
    </ligand>
</feature>
<evidence type="ECO:0000313" key="11">
    <source>
        <dbReference type="Proteomes" id="UP000281708"/>
    </source>
</evidence>
<comment type="catalytic activity">
    <reaction evidence="5">
        <text>pyridoxamine 5'-phosphate + O2 + H2O = pyridoxal 5'-phosphate + H2O2 + NH4(+)</text>
        <dbReference type="Rhea" id="RHEA:15817"/>
        <dbReference type="ChEBI" id="CHEBI:15377"/>
        <dbReference type="ChEBI" id="CHEBI:15379"/>
        <dbReference type="ChEBI" id="CHEBI:16240"/>
        <dbReference type="ChEBI" id="CHEBI:28938"/>
        <dbReference type="ChEBI" id="CHEBI:58451"/>
        <dbReference type="ChEBI" id="CHEBI:597326"/>
        <dbReference type="EC" id="1.4.3.5"/>
    </reaction>
</comment>
<comment type="caution">
    <text evidence="10">The sequence shown here is derived from an EMBL/GenBank/DDBJ whole genome shotgun (WGS) entry which is preliminary data.</text>
</comment>
<proteinExistence type="inferred from homology"/>
<feature type="binding site" evidence="5 7">
    <location>
        <begin position="114"/>
        <end position="115"/>
    </location>
    <ligand>
        <name>FMN</name>
        <dbReference type="ChEBI" id="CHEBI:58210"/>
    </ligand>
</feature>
<evidence type="ECO:0000256" key="3">
    <source>
        <dbReference type="ARBA" id="ARBA00022643"/>
    </source>
</evidence>
<name>A0A3L8NXB9_9ACTN</name>
<dbReference type="Pfam" id="PF10590">
    <property type="entry name" value="PNP_phzG_C"/>
    <property type="match status" value="1"/>
</dbReference>
<protein>
    <recommendedName>
        <fullName evidence="5">Pyridoxine/pyridoxamine 5'-phosphate oxidase</fullName>
        <ecNumber evidence="5">1.4.3.5</ecNumber>
    </recommendedName>
    <alternativeName>
        <fullName evidence="5">PNP/PMP oxidase</fullName>
        <shortName evidence="5">PNPOx</shortName>
    </alternativeName>
    <alternativeName>
        <fullName evidence="5">Pyridoxal 5'-phosphate synthase</fullName>
    </alternativeName>
</protein>
<evidence type="ECO:0000256" key="6">
    <source>
        <dbReference type="PIRSR" id="PIRSR000190-1"/>
    </source>
</evidence>
<evidence type="ECO:0000259" key="8">
    <source>
        <dbReference type="Pfam" id="PF01243"/>
    </source>
</evidence>
<dbReference type="PANTHER" id="PTHR10851:SF0">
    <property type="entry name" value="PYRIDOXINE-5'-PHOSPHATE OXIDASE"/>
    <property type="match status" value="1"/>
</dbReference>
<feature type="binding site" evidence="5 7">
    <location>
        <position position="143"/>
    </location>
    <ligand>
        <name>FMN</name>
        <dbReference type="ChEBI" id="CHEBI:58210"/>
    </ligand>
</feature>
<dbReference type="EC" id="1.4.3.5" evidence="5"/>
<comment type="pathway">
    <text evidence="5">Cofactor metabolism; pyridoxal 5'-phosphate salvage; pyridoxal 5'-phosphate from pyridoxine 5'-phosphate: step 1/1.</text>
</comment>
<dbReference type="Pfam" id="PF01243">
    <property type="entry name" value="PNPOx_N"/>
    <property type="match status" value="1"/>
</dbReference>
<feature type="binding site" evidence="5 6">
    <location>
        <begin position="233"/>
        <end position="235"/>
    </location>
    <ligand>
        <name>substrate</name>
    </ligand>
</feature>
<feature type="binding site" evidence="5 7">
    <location>
        <position position="120"/>
    </location>
    <ligand>
        <name>FMN</name>
        <dbReference type="ChEBI" id="CHEBI:58210"/>
    </ligand>
</feature>